<dbReference type="InterPro" id="IPR057326">
    <property type="entry name" value="KR_dom"/>
</dbReference>
<dbReference type="PROSITE" id="PS50075">
    <property type="entry name" value="CARRIER"/>
    <property type="match status" value="1"/>
</dbReference>
<dbReference type="InterPro" id="IPR011032">
    <property type="entry name" value="GroES-like_sf"/>
</dbReference>
<dbReference type="InterPro" id="IPR014043">
    <property type="entry name" value="Acyl_transferase_dom"/>
</dbReference>
<dbReference type="PROSITE" id="PS52019">
    <property type="entry name" value="PKS_MFAS_DH"/>
    <property type="match status" value="1"/>
</dbReference>
<keyword evidence="6" id="KW-0511">Multifunctional enzyme</keyword>
<dbReference type="CDD" id="cd00833">
    <property type="entry name" value="PKS"/>
    <property type="match status" value="1"/>
</dbReference>
<dbReference type="Gene3D" id="3.40.50.150">
    <property type="entry name" value="Vaccinia Virus protein VP39"/>
    <property type="match status" value="1"/>
</dbReference>
<keyword evidence="2" id="KW-0597">Phosphoprotein</keyword>
<keyword evidence="7" id="KW-0012">Acyltransferase</keyword>
<dbReference type="Gene3D" id="3.10.129.110">
    <property type="entry name" value="Polyketide synthase dehydratase"/>
    <property type="match status" value="1"/>
</dbReference>
<name>A0A084QS69_STAC4</name>
<protein>
    <submittedName>
        <fullName evidence="13">Uncharacterized protein</fullName>
    </submittedName>
</protein>
<evidence type="ECO:0000259" key="10">
    <source>
        <dbReference type="PROSITE" id="PS50075"/>
    </source>
</evidence>
<dbReference type="Pfam" id="PF02801">
    <property type="entry name" value="Ketoacyl-synt_C"/>
    <property type="match status" value="1"/>
</dbReference>
<evidence type="ECO:0000313" key="14">
    <source>
        <dbReference type="Proteomes" id="UP000028524"/>
    </source>
</evidence>
<dbReference type="InterPro" id="IPR020806">
    <property type="entry name" value="PKS_PP-bd"/>
</dbReference>
<evidence type="ECO:0000256" key="2">
    <source>
        <dbReference type="ARBA" id="ARBA00022553"/>
    </source>
</evidence>
<evidence type="ECO:0000256" key="4">
    <source>
        <dbReference type="ARBA" id="ARBA00022857"/>
    </source>
</evidence>
<dbReference type="Proteomes" id="UP000028524">
    <property type="component" value="Unassembled WGS sequence"/>
</dbReference>
<gene>
    <name evidence="13" type="ORF">S40285_08438</name>
</gene>
<dbReference type="InterPro" id="IPR049551">
    <property type="entry name" value="PKS_DH_C"/>
</dbReference>
<dbReference type="SMART" id="SM00822">
    <property type="entry name" value="PKS_KR"/>
    <property type="match status" value="1"/>
</dbReference>
<dbReference type="SUPFAM" id="SSF50129">
    <property type="entry name" value="GroES-like"/>
    <property type="match status" value="1"/>
</dbReference>
<dbReference type="Gene3D" id="1.10.1200.10">
    <property type="entry name" value="ACP-like"/>
    <property type="match status" value="1"/>
</dbReference>
<dbReference type="InterPro" id="IPR049900">
    <property type="entry name" value="PKS_mFAS_DH"/>
</dbReference>
<dbReference type="Gene3D" id="3.40.366.10">
    <property type="entry name" value="Malonyl-Coenzyme A Acyl Carrier Protein, domain 2"/>
    <property type="match status" value="1"/>
</dbReference>
<dbReference type="Pfam" id="PF00109">
    <property type="entry name" value="ketoacyl-synt"/>
    <property type="match status" value="1"/>
</dbReference>
<feature type="domain" description="Ketosynthase family 3 (KS3)" evidence="11">
    <location>
        <begin position="55"/>
        <end position="480"/>
    </location>
</feature>
<dbReference type="PANTHER" id="PTHR43775:SF28">
    <property type="entry name" value="SYNTHASE, PUTATIVE-RELATED"/>
    <property type="match status" value="1"/>
</dbReference>
<dbReference type="InterPro" id="IPR050091">
    <property type="entry name" value="PKS_NRPS_Biosynth_Enz"/>
</dbReference>
<dbReference type="Gene3D" id="3.90.180.10">
    <property type="entry name" value="Medium-chain alcohol dehydrogenases, catalytic domain"/>
    <property type="match status" value="1"/>
</dbReference>
<dbReference type="GO" id="GO:0006633">
    <property type="term" value="P:fatty acid biosynthetic process"/>
    <property type="evidence" value="ECO:0007669"/>
    <property type="project" value="TreeGrafter"/>
</dbReference>
<evidence type="ECO:0000256" key="7">
    <source>
        <dbReference type="ARBA" id="ARBA00023315"/>
    </source>
</evidence>
<dbReference type="InterPro" id="IPR016035">
    <property type="entry name" value="Acyl_Trfase/lysoPLipase"/>
</dbReference>
<dbReference type="PROSITE" id="PS52004">
    <property type="entry name" value="KS3_2"/>
    <property type="match status" value="1"/>
</dbReference>
<dbReference type="InterPro" id="IPR036736">
    <property type="entry name" value="ACP-like_sf"/>
</dbReference>
<sequence>MTSHFTETNEGAKSSGTNGNGAEKGGINFKIDANFSDHQSEATHTMSNDNQSGTFMPMAICGMACRLPGGLHSPEQLWSFLLAKGDAKSRIPESRFNVEAYYSPDKKPGTTVSKHGYFLDETVNLAALDTSFFSMARSEVERLDPQQRLLLEVSRECLDDAGQVGWRGSNIGVYVGNYGQDWYDIFNREYQMYGAQVTVNNDFMLANRVSYEMDLRGPSITLRTACSAALIGLNEACMAIARGDCTAAIVGGCNLIVAPALTMASSEHGVLSPDGSCKTFSADANGYARSEAVSAIFIKPLSSALKDGDPIRCVIRGTAINSDGKTNGISLPNPRAQEALIRHTYKLAGISEFSKTAFVECHGTGTAAGDPLEADAIASIFGKSGLDPHSRIHITSVKPNLGHSEGASGLTSLIKAVLALEHRTIPPNIKSQPLNPRIPFEGAGLEVPLEPTPWPADKDDRVSVNAFGIGGANAHVILESVGDLRLRSRMANLERESKPQLLVFSANSLDSLKKMGERYQEFLETTSECLEDIAYTLGNKREHLPYRSFFVATSGCQISPITLPAASSKQSQTPSLVMVFTGQGAQWPQMGRELLTSNAAFSDSIRLLDESLEALGAEWNIRTEINRPVSKSRINDAEFSQPLCTALQIALVDTLASIGIRPMAVVGHSSGEIAAAYAAGGLSLGEAIAAAYYRGVVAKNQTKPGAMAAVGLGWDEAEKHLIPGVVVACDNSPKGVTLSGDVEPMNRVLEHIRADNPGILATSLKVQKAYHSHHMAEIGHAYFQAMSGIVMGQSPSLPFFSTVTGKLLGESQDGMSFGPEYWQANLEHPVLFRNAVSSILEDPAFNNPVFLEIGPHSALSGPLRQILSHEGNTAPYVSMMTRRQNAAEGLLSALGKLYALHIEADFEVLMSTGRCISGLPHYPWNHKHSYWWEPRVAKEWRHRKYPYHDLLGVKIPESTDIEPVFRNLFHLENAAWMRDHKIRSDVIFPLAGYVAMTGEAIRQLTGVDDGFSLRRVRIETALVVAEGAPTEIVSTFRRHRLTDSTESQWWEFVITSHNGHGWMKHCSGQVRAESATTMKPAVLPSDLPRKVGMKKWYDMLRKVGIDYGPEFRSLEQVTASTTLPRICVATTRNTRHGDGQKYHLHPVVVDAYFQLLGAAGKSGLTNEVRQLVPTKVASLKIFRSDAAEFKATAHAEYDADEVVGEGSFVADSQAVLQIFGAYLSPLDDLEANPSTYFPPTARCEWVRHIDFENPNSLVKPAHDFSQYEHQLTELSQLAITLSQRSAAAVSIGTQDPHLQNYRAWLDQQDVAQVENGDQSIIKNRIDGLVDSLAGSSAAPVATAIAKVATESSLILSGATNAQDMLAVTDILDKLQEFMVEYDASILLRCMGNSKPNLRVLELGGGHGNSTTTNLKSLTRGSTPLFSLYVFSDTSAGRVGAVKEHFQGFPNLDFATLDLGRSPVDQGFQHDNFDLIIASGLIHKTSKISRTLSNLRKILSPNGRLLLQEPKPDLVWLKYVLGTLPNWWACAEDDRSEGPHISDNRWGEELKQAGFGYAILDSNPSQINTVVLAKVQDEKLPAKQVTLVSGSASDTSARRMALALESRGYQISYGSFTDNPPLTGNVIVLEDTTPFFENIQNSDFENLKSYVQKLGSTGLLWVTPVSSTHHCFDPRYAQTLGFARTIRSELGVDFATCEIDNLASPELIADVYNRFNRRQDDGILSPDMEYVICDGSIRVSRFFPFSMEREALISHPSDEARLMIARPGRIESLHWIATSQLTLQDDEIELEVHSVGLNFRDILVAMGLIPLPELTFGYEAGGIVRRVGANVTKVQVGDRAICTSINAFATVVKDNQLLFEKIPDSLSFNEVATMGLVFSTAIYSLIDVGRLKKGQSILIHSGAGGVGLAAIQIAQMLGAEIYTTVSNEEKRRYLVECFNIPTDNIFDSRSESFVDDLYHVTKGKGADLVLNSLAGDLLHATWRCVAKWGTMIEIGKRDLLGNGKLDMSVFLANRNYCCVDLDQMRTERPQESNRLLRQMLDLYRKGFIKPIRTAKIFKARAIQETFRTMQLGSHIGKIVVELRDDVGKLQLGEIQALRKQPLVFDSTASYLLIGGLGGLGRSISIWMVRHGARNLTYLSRTAGNGIHDEDFVRELQSMGCSVQLVRGSVTDLDDVTRAIERTPAPVKGIIQMSMVLRDQALPRMTIDEWNACVGPKVKGTWNLHNITVSHGLALDFFVLFSSLSGVIGQIGQANYASANTFLDAFVHYRTNLGLSCNAIDIGAMEGAGYLFENEDLLRKMQGSGWRPVQEDELLEALGHSITRGSAQKPNGQDPSISGSLLSSNNFLLGISPSTPLSDPNSSARLRKDIRMAVYHNIGTNNTDNSAGGNDTLSMFLASAKSNPALLKGKDVGQFLAQQIGKKMMSILLKSEEDVDMSQPLTDLGMDSIIAVELRAWWKAAFGFDISVLELLGMGTLEALGQRAAKELAL</sequence>
<dbReference type="InterPro" id="IPR009081">
    <property type="entry name" value="PP-bd_ACP"/>
</dbReference>
<dbReference type="Pfam" id="PF00550">
    <property type="entry name" value="PP-binding"/>
    <property type="match status" value="1"/>
</dbReference>
<dbReference type="InterPro" id="IPR042104">
    <property type="entry name" value="PKS_dehydratase_sf"/>
</dbReference>
<dbReference type="InterPro" id="IPR001227">
    <property type="entry name" value="Ac_transferase_dom_sf"/>
</dbReference>
<dbReference type="InterPro" id="IPR029063">
    <property type="entry name" value="SAM-dependent_MTases_sf"/>
</dbReference>
<dbReference type="InterPro" id="IPR020843">
    <property type="entry name" value="ER"/>
</dbReference>
<dbReference type="GO" id="GO:1901336">
    <property type="term" value="P:lactone biosynthetic process"/>
    <property type="evidence" value="ECO:0007669"/>
    <property type="project" value="UniProtKB-ARBA"/>
</dbReference>
<dbReference type="CDD" id="cd05195">
    <property type="entry name" value="enoyl_red"/>
    <property type="match status" value="1"/>
</dbReference>
<dbReference type="InterPro" id="IPR020841">
    <property type="entry name" value="PKS_Beta-ketoAc_synthase_dom"/>
</dbReference>
<dbReference type="FunFam" id="3.40.50.720:FF:000209">
    <property type="entry name" value="Polyketide synthase Pks12"/>
    <property type="match status" value="1"/>
</dbReference>
<dbReference type="STRING" id="1283841.A0A084QS69"/>
<dbReference type="SMART" id="SM00826">
    <property type="entry name" value="PKS_DH"/>
    <property type="match status" value="1"/>
</dbReference>
<feature type="active site" description="Proton acceptor; for dehydratase activity" evidence="8">
    <location>
        <position position="980"/>
    </location>
</feature>
<evidence type="ECO:0000256" key="1">
    <source>
        <dbReference type="ARBA" id="ARBA00022450"/>
    </source>
</evidence>
<evidence type="ECO:0000256" key="8">
    <source>
        <dbReference type="PROSITE-ProRule" id="PRU01363"/>
    </source>
</evidence>
<proteinExistence type="predicted"/>
<dbReference type="GO" id="GO:0004312">
    <property type="term" value="F:fatty acid synthase activity"/>
    <property type="evidence" value="ECO:0007669"/>
    <property type="project" value="TreeGrafter"/>
</dbReference>
<keyword evidence="14" id="KW-1185">Reference proteome</keyword>
<dbReference type="InterPro" id="IPR013149">
    <property type="entry name" value="ADH-like_C"/>
</dbReference>
<dbReference type="PANTHER" id="PTHR43775">
    <property type="entry name" value="FATTY ACID SYNTHASE"/>
    <property type="match status" value="1"/>
</dbReference>
<dbReference type="Pfam" id="PF00107">
    <property type="entry name" value="ADH_zinc_N"/>
    <property type="match status" value="1"/>
</dbReference>
<keyword evidence="1" id="KW-0596">Phosphopantetheine</keyword>
<dbReference type="Pfam" id="PF08659">
    <property type="entry name" value="KR"/>
    <property type="match status" value="1"/>
</dbReference>
<dbReference type="HOGENOM" id="CLU_000022_31_1_1"/>
<dbReference type="SUPFAM" id="SSF55048">
    <property type="entry name" value="Probable ACP-binding domain of malonyl-CoA ACP transacylase"/>
    <property type="match status" value="1"/>
</dbReference>
<organism evidence="13 14">
    <name type="scientific">Stachybotrys chlorohalonatus (strain IBT 40285)</name>
    <dbReference type="NCBI Taxonomy" id="1283841"/>
    <lineage>
        <taxon>Eukaryota</taxon>
        <taxon>Fungi</taxon>
        <taxon>Dikarya</taxon>
        <taxon>Ascomycota</taxon>
        <taxon>Pezizomycotina</taxon>
        <taxon>Sordariomycetes</taxon>
        <taxon>Hypocreomycetidae</taxon>
        <taxon>Hypocreales</taxon>
        <taxon>Stachybotryaceae</taxon>
        <taxon>Stachybotrys</taxon>
    </lineage>
</organism>
<dbReference type="Pfam" id="PF13489">
    <property type="entry name" value="Methyltransf_23"/>
    <property type="match status" value="1"/>
</dbReference>
<dbReference type="SMART" id="SM00823">
    <property type="entry name" value="PKS_PP"/>
    <property type="match status" value="1"/>
</dbReference>
<evidence type="ECO:0000259" key="12">
    <source>
        <dbReference type="PROSITE" id="PS52019"/>
    </source>
</evidence>
<dbReference type="SMART" id="SM00829">
    <property type="entry name" value="PKS_ER"/>
    <property type="match status" value="1"/>
</dbReference>
<dbReference type="SUPFAM" id="SSF47336">
    <property type="entry name" value="ACP-like"/>
    <property type="match status" value="1"/>
</dbReference>
<dbReference type="Pfam" id="PF14765">
    <property type="entry name" value="PS-DH"/>
    <property type="match status" value="1"/>
</dbReference>
<dbReference type="InterPro" id="IPR020807">
    <property type="entry name" value="PKS_DH"/>
</dbReference>
<keyword evidence="5" id="KW-0560">Oxidoreductase</keyword>
<keyword evidence="3" id="KW-0808">Transferase</keyword>
<dbReference type="Pfam" id="PF08240">
    <property type="entry name" value="ADH_N"/>
    <property type="match status" value="1"/>
</dbReference>
<dbReference type="SUPFAM" id="SSF51735">
    <property type="entry name" value="NAD(P)-binding Rossmann-fold domains"/>
    <property type="match status" value="2"/>
</dbReference>
<dbReference type="InterPro" id="IPR013154">
    <property type="entry name" value="ADH-like_N"/>
</dbReference>
<dbReference type="OrthoDB" id="329835at2759"/>
<dbReference type="InterPro" id="IPR049552">
    <property type="entry name" value="PKS_DH_N"/>
</dbReference>
<feature type="domain" description="Carrier" evidence="10">
    <location>
        <begin position="2409"/>
        <end position="2486"/>
    </location>
</feature>
<feature type="region of interest" description="C-terminal hotdog fold" evidence="8">
    <location>
        <begin position="1088"/>
        <end position="1232"/>
    </location>
</feature>
<dbReference type="Gene3D" id="3.40.50.720">
    <property type="entry name" value="NAD(P)-binding Rossmann-like Domain"/>
    <property type="match status" value="2"/>
</dbReference>
<dbReference type="Gene3D" id="3.40.47.10">
    <property type="match status" value="1"/>
</dbReference>
<dbReference type="Pfam" id="PF21089">
    <property type="entry name" value="PKS_DH_N"/>
    <property type="match status" value="1"/>
</dbReference>
<dbReference type="InterPro" id="IPR036291">
    <property type="entry name" value="NAD(P)-bd_dom_sf"/>
</dbReference>
<dbReference type="GO" id="GO:0031177">
    <property type="term" value="F:phosphopantetheine binding"/>
    <property type="evidence" value="ECO:0007669"/>
    <property type="project" value="InterPro"/>
</dbReference>
<feature type="active site" description="Proton donor; for dehydratase activity" evidence="8">
    <location>
        <position position="1150"/>
    </location>
</feature>
<dbReference type="SMART" id="SM00827">
    <property type="entry name" value="PKS_AT"/>
    <property type="match status" value="1"/>
</dbReference>
<feature type="region of interest" description="Disordered" evidence="9">
    <location>
        <begin position="1"/>
        <end position="28"/>
    </location>
</feature>
<evidence type="ECO:0000313" key="13">
    <source>
        <dbReference type="EMBL" id="KFA66804.1"/>
    </source>
</evidence>
<dbReference type="SUPFAM" id="SSF52151">
    <property type="entry name" value="FabD/lysophospholipase-like"/>
    <property type="match status" value="1"/>
</dbReference>
<dbReference type="SUPFAM" id="SSF53901">
    <property type="entry name" value="Thiolase-like"/>
    <property type="match status" value="1"/>
</dbReference>
<dbReference type="GO" id="GO:0016491">
    <property type="term" value="F:oxidoreductase activity"/>
    <property type="evidence" value="ECO:0007669"/>
    <property type="project" value="UniProtKB-KW"/>
</dbReference>
<dbReference type="OMA" id="KMRGGEF"/>
<dbReference type="SMART" id="SM00825">
    <property type="entry name" value="PKS_KS"/>
    <property type="match status" value="1"/>
</dbReference>
<dbReference type="InterPro" id="IPR013968">
    <property type="entry name" value="PKS_KR"/>
</dbReference>
<evidence type="ECO:0000256" key="5">
    <source>
        <dbReference type="ARBA" id="ARBA00023002"/>
    </source>
</evidence>
<dbReference type="Pfam" id="PF16197">
    <property type="entry name" value="KAsynt_C_assoc"/>
    <property type="match status" value="1"/>
</dbReference>
<dbReference type="SUPFAM" id="SSF53335">
    <property type="entry name" value="S-adenosyl-L-methionine-dependent methyltransferases"/>
    <property type="match status" value="1"/>
</dbReference>
<dbReference type="EMBL" id="KL660369">
    <property type="protein sequence ID" value="KFA66804.1"/>
    <property type="molecule type" value="Genomic_DNA"/>
</dbReference>
<dbReference type="InterPro" id="IPR016039">
    <property type="entry name" value="Thiolase-like"/>
</dbReference>
<evidence type="ECO:0000256" key="6">
    <source>
        <dbReference type="ARBA" id="ARBA00023268"/>
    </source>
</evidence>
<dbReference type="InterPro" id="IPR016036">
    <property type="entry name" value="Malonyl_transacylase_ACP-bd"/>
</dbReference>
<dbReference type="InterPro" id="IPR032821">
    <property type="entry name" value="PKS_assoc"/>
</dbReference>
<evidence type="ECO:0000259" key="11">
    <source>
        <dbReference type="PROSITE" id="PS52004"/>
    </source>
</evidence>
<feature type="compositionally biased region" description="Polar residues" evidence="9">
    <location>
        <begin position="1"/>
        <end position="17"/>
    </location>
</feature>
<dbReference type="InParanoid" id="A0A084QS69"/>
<keyword evidence="4" id="KW-0521">NADP</keyword>
<accession>A0A084QS69</accession>
<dbReference type="CDD" id="cd05274">
    <property type="entry name" value="KR_FAS_SDR_x"/>
    <property type="match status" value="1"/>
</dbReference>
<dbReference type="InterPro" id="IPR014030">
    <property type="entry name" value="Ketoacyl_synth_N"/>
</dbReference>
<feature type="domain" description="PKS/mFAS DH" evidence="12">
    <location>
        <begin position="948"/>
        <end position="1232"/>
    </location>
</feature>
<evidence type="ECO:0000256" key="9">
    <source>
        <dbReference type="SAM" id="MobiDB-lite"/>
    </source>
</evidence>
<dbReference type="Pfam" id="PF00698">
    <property type="entry name" value="Acyl_transf_1"/>
    <property type="match status" value="1"/>
</dbReference>
<dbReference type="GO" id="GO:0044550">
    <property type="term" value="P:secondary metabolite biosynthetic process"/>
    <property type="evidence" value="ECO:0007669"/>
    <property type="project" value="UniProtKB-ARBA"/>
</dbReference>
<dbReference type="InterPro" id="IPR014031">
    <property type="entry name" value="Ketoacyl_synth_C"/>
</dbReference>
<evidence type="ECO:0000256" key="3">
    <source>
        <dbReference type="ARBA" id="ARBA00022679"/>
    </source>
</evidence>
<reference evidence="13 14" key="1">
    <citation type="journal article" date="2014" name="BMC Genomics">
        <title>Comparative genome sequencing reveals chemotype-specific gene clusters in the toxigenic black mold Stachybotrys.</title>
        <authorList>
            <person name="Semeiks J."/>
            <person name="Borek D."/>
            <person name="Otwinowski Z."/>
            <person name="Grishin N.V."/>
        </authorList>
    </citation>
    <scope>NUCLEOTIDE SEQUENCE [LARGE SCALE GENOMIC DNA]</scope>
    <source>
        <strain evidence="13 14">IBT 40285</strain>
    </source>
</reference>
<feature type="region of interest" description="N-terminal hotdog fold" evidence="8">
    <location>
        <begin position="948"/>
        <end position="1077"/>
    </location>
</feature>